<keyword evidence="4" id="KW-1185">Reference proteome</keyword>
<evidence type="ECO:0000259" key="2">
    <source>
        <dbReference type="Pfam" id="PF01648"/>
    </source>
</evidence>
<keyword evidence="1 3" id="KW-0808">Transferase</keyword>
<dbReference type="InterPro" id="IPR037143">
    <property type="entry name" value="4-PPantetheinyl_Trfase_dom_sf"/>
</dbReference>
<evidence type="ECO:0000313" key="4">
    <source>
        <dbReference type="Proteomes" id="UP001597512"/>
    </source>
</evidence>
<protein>
    <submittedName>
        <fullName evidence="3">4'-phosphopantetheinyl transferase superfamily protein</fullName>
    </submittedName>
</protein>
<dbReference type="Proteomes" id="UP001597512">
    <property type="component" value="Unassembled WGS sequence"/>
</dbReference>
<dbReference type="RefSeq" id="WP_381505973.1">
    <property type="nucleotide sequence ID" value="NZ_JBHUOM010000023.1"/>
</dbReference>
<dbReference type="Gene3D" id="3.90.470.20">
    <property type="entry name" value="4'-phosphopantetheinyl transferase domain"/>
    <property type="match status" value="1"/>
</dbReference>
<gene>
    <name evidence="3" type="ORF">ACFS25_23750</name>
</gene>
<reference evidence="4" key="1">
    <citation type="journal article" date="2019" name="Int. J. Syst. Evol. Microbiol.">
        <title>The Global Catalogue of Microorganisms (GCM) 10K type strain sequencing project: providing services to taxonomists for standard genome sequencing and annotation.</title>
        <authorList>
            <consortium name="The Broad Institute Genomics Platform"/>
            <consortium name="The Broad Institute Genome Sequencing Center for Infectious Disease"/>
            <person name="Wu L."/>
            <person name="Ma J."/>
        </authorList>
    </citation>
    <scope>NUCLEOTIDE SEQUENCE [LARGE SCALE GENOMIC DNA]</scope>
    <source>
        <strain evidence="4">KCTC 52490</strain>
    </source>
</reference>
<sequence length="196" mass="22290">MIGNDIVDLAQAKQESNWRRRGFLDKIFTQHEQQLILEANDSDRMVWLLWSMKESAYKLSVRSTGLRLFAPKKIACFVNGPTTDTTEGTVFYTREYHTKSSITAQYIATVAYEATIIPAYTHVIVPFDNTIYQTHQRVIREQIKHRCAARLAIPEQAIHIHKDSAGTPLLTVDNVVKIPLTISHHGYYGAYALGLI</sequence>
<name>A0ABW6AMR6_9BACT</name>
<feature type="domain" description="4'-phosphopantetheinyl transferase" evidence="2">
    <location>
        <begin position="2"/>
        <end position="80"/>
    </location>
</feature>
<organism evidence="3 4">
    <name type="scientific">Spirosoma flavum</name>
    <dbReference type="NCBI Taxonomy" id="2048557"/>
    <lineage>
        <taxon>Bacteria</taxon>
        <taxon>Pseudomonadati</taxon>
        <taxon>Bacteroidota</taxon>
        <taxon>Cytophagia</taxon>
        <taxon>Cytophagales</taxon>
        <taxon>Cytophagaceae</taxon>
        <taxon>Spirosoma</taxon>
    </lineage>
</organism>
<dbReference type="Pfam" id="PF01648">
    <property type="entry name" value="ACPS"/>
    <property type="match status" value="1"/>
</dbReference>
<dbReference type="EMBL" id="JBHUOM010000023">
    <property type="protein sequence ID" value="MFD2936816.1"/>
    <property type="molecule type" value="Genomic_DNA"/>
</dbReference>
<proteinExistence type="predicted"/>
<evidence type="ECO:0000313" key="3">
    <source>
        <dbReference type="EMBL" id="MFD2936816.1"/>
    </source>
</evidence>
<dbReference type="SUPFAM" id="SSF56214">
    <property type="entry name" value="4'-phosphopantetheinyl transferase"/>
    <property type="match status" value="1"/>
</dbReference>
<dbReference type="InterPro" id="IPR008278">
    <property type="entry name" value="4-PPantetheinyl_Trfase_dom"/>
</dbReference>
<comment type="caution">
    <text evidence="3">The sequence shown here is derived from an EMBL/GenBank/DDBJ whole genome shotgun (WGS) entry which is preliminary data.</text>
</comment>
<dbReference type="GO" id="GO:0016740">
    <property type="term" value="F:transferase activity"/>
    <property type="evidence" value="ECO:0007669"/>
    <property type="project" value="UniProtKB-KW"/>
</dbReference>
<evidence type="ECO:0000256" key="1">
    <source>
        <dbReference type="ARBA" id="ARBA00022679"/>
    </source>
</evidence>
<accession>A0ABW6AMR6</accession>